<dbReference type="Pfam" id="PF04545">
    <property type="entry name" value="Sigma70_r4"/>
    <property type="match status" value="1"/>
</dbReference>
<dbReference type="Pfam" id="PF04542">
    <property type="entry name" value="Sigma70_r2"/>
    <property type="match status" value="1"/>
</dbReference>
<dbReference type="NCBIfam" id="TIGR02479">
    <property type="entry name" value="FliA_WhiG"/>
    <property type="match status" value="1"/>
</dbReference>
<gene>
    <name evidence="6" type="ORF">CLOHYLEM_06052</name>
</gene>
<reference evidence="6" key="2">
    <citation type="submission" date="2013-06" db="EMBL/GenBank/DDBJ databases">
        <title>Draft genome sequence of Clostridium hylemonae (DSM 15053).</title>
        <authorList>
            <person name="Sudarsanam P."/>
            <person name="Ley R."/>
            <person name="Guruge J."/>
            <person name="Turnbaugh P.J."/>
            <person name="Mahowald M."/>
            <person name="Liep D."/>
            <person name="Gordon J."/>
        </authorList>
    </citation>
    <scope>NUCLEOTIDE SEQUENCE</scope>
    <source>
        <strain evidence="6">DSM 15053</strain>
    </source>
</reference>
<dbReference type="EMBL" id="ABYI02000022">
    <property type="protein sequence ID" value="EEG74046.1"/>
    <property type="molecule type" value="Genomic_DNA"/>
</dbReference>
<dbReference type="NCBIfam" id="TIGR02937">
    <property type="entry name" value="sigma70-ECF"/>
    <property type="match status" value="1"/>
</dbReference>
<dbReference type="Proteomes" id="UP000004893">
    <property type="component" value="Unassembled WGS sequence"/>
</dbReference>
<proteinExistence type="predicted"/>
<keyword evidence="1" id="KW-0805">Transcription regulation</keyword>
<dbReference type="PRINTS" id="PR00046">
    <property type="entry name" value="SIGMA70FCT"/>
</dbReference>
<evidence type="ECO:0000313" key="6">
    <source>
        <dbReference type="EMBL" id="EEG74046.1"/>
    </source>
</evidence>
<evidence type="ECO:0000256" key="3">
    <source>
        <dbReference type="ARBA" id="ARBA00023125"/>
    </source>
</evidence>
<accession>C0C1N2</accession>
<evidence type="ECO:0000259" key="5">
    <source>
        <dbReference type="PROSITE" id="PS00716"/>
    </source>
</evidence>
<dbReference type="PROSITE" id="PS00716">
    <property type="entry name" value="SIGMA70_2"/>
    <property type="match status" value="1"/>
</dbReference>
<dbReference type="NCBIfam" id="NF005413">
    <property type="entry name" value="PRK06986.1"/>
    <property type="match status" value="1"/>
</dbReference>
<dbReference type="InterPro" id="IPR007627">
    <property type="entry name" value="RNA_pol_sigma70_r2"/>
</dbReference>
<dbReference type="InterPro" id="IPR007624">
    <property type="entry name" value="RNA_pol_sigma70_r3"/>
</dbReference>
<dbReference type="GO" id="GO:0016987">
    <property type="term" value="F:sigma factor activity"/>
    <property type="evidence" value="ECO:0007669"/>
    <property type="project" value="UniProtKB-KW"/>
</dbReference>
<organism evidence="6 7">
    <name type="scientific">[Clostridium] hylemonae DSM 15053</name>
    <dbReference type="NCBI Taxonomy" id="553973"/>
    <lineage>
        <taxon>Bacteria</taxon>
        <taxon>Bacillati</taxon>
        <taxon>Bacillota</taxon>
        <taxon>Clostridia</taxon>
        <taxon>Lachnospirales</taxon>
        <taxon>Lachnospiraceae</taxon>
    </lineage>
</organism>
<protein>
    <submittedName>
        <fullName evidence="6">RNA polymerase sigma factor, FliA/WhiG family</fullName>
    </submittedName>
</protein>
<dbReference type="InterPro" id="IPR013324">
    <property type="entry name" value="RNA_pol_sigma_r3/r4-like"/>
</dbReference>
<dbReference type="InterPro" id="IPR013325">
    <property type="entry name" value="RNA_pol_sigma_r2"/>
</dbReference>
<reference evidence="6" key="1">
    <citation type="submission" date="2009-02" db="EMBL/GenBank/DDBJ databases">
        <authorList>
            <person name="Fulton L."/>
            <person name="Clifton S."/>
            <person name="Fulton B."/>
            <person name="Xu J."/>
            <person name="Minx P."/>
            <person name="Pepin K.H."/>
            <person name="Johnson M."/>
            <person name="Bhonagiri V."/>
            <person name="Nash W.E."/>
            <person name="Mardis E.R."/>
            <person name="Wilson R.K."/>
        </authorList>
    </citation>
    <scope>NUCLEOTIDE SEQUENCE [LARGE SCALE GENOMIC DNA]</scope>
    <source>
        <strain evidence="6">DSM 15053</strain>
    </source>
</reference>
<evidence type="ECO:0000256" key="1">
    <source>
        <dbReference type="ARBA" id="ARBA00023015"/>
    </source>
</evidence>
<dbReference type="SUPFAM" id="SSF88659">
    <property type="entry name" value="Sigma3 and sigma4 domains of RNA polymerase sigma factors"/>
    <property type="match status" value="2"/>
</dbReference>
<dbReference type="GO" id="GO:0006352">
    <property type="term" value="P:DNA-templated transcription initiation"/>
    <property type="evidence" value="ECO:0007669"/>
    <property type="project" value="InterPro"/>
</dbReference>
<evidence type="ECO:0000256" key="4">
    <source>
        <dbReference type="ARBA" id="ARBA00023163"/>
    </source>
</evidence>
<dbReference type="InterPro" id="IPR000943">
    <property type="entry name" value="RNA_pol_sigma70"/>
</dbReference>
<evidence type="ECO:0000256" key="2">
    <source>
        <dbReference type="ARBA" id="ARBA00023082"/>
    </source>
</evidence>
<evidence type="ECO:0000313" key="7">
    <source>
        <dbReference type="Proteomes" id="UP000004893"/>
    </source>
</evidence>
<dbReference type="Pfam" id="PF04539">
    <property type="entry name" value="Sigma70_r3"/>
    <property type="match status" value="1"/>
</dbReference>
<name>C0C1N2_9FIRM</name>
<dbReference type="InterPro" id="IPR014284">
    <property type="entry name" value="RNA_pol_sigma-70_dom"/>
</dbReference>
<dbReference type="SUPFAM" id="SSF88946">
    <property type="entry name" value="Sigma2 domain of RNA polymerase sigma factors"/>
    <property type="match status" value="1"/>
</dbReference>
<dbReference type="RefSeq" id="WP_006443399.1">
    <property type="nucleotide sequence ID" value="NZ_CP036524.1"/>
</dbReference>
<keyword evidence="7" id="KW-1185">Reference proteome</keyword>
<dbReference type="OrthoDB" id="9799825at2"/>
<dbReference type="GO" id="GO:0003677">
    <property type="term" value="F:DNA binding"/>
    <property type="evidence" value="ECO:0007669"/>
    <property type="project" value="UniProtKB-KW"/>
</dbReference>
<dbReference type="AlphaFoldDB" id="C0C1N2"/>
<dbReference type="Gene3D" id="1.20.140.160">
    <property type="match status" value="1"/>
</dbReference>
<keyword evidence="3" id="KW-0238">DNA-binding</keyword>
<dbReference type="PANTHER" id="PTHR30385">
    <property type="entry name" value="SIGMA FACTOR F FLAGELLAR"/>
    <property type="match status" value="1"/>
</dbReference>
<dbReference type="Gene3D" id="1.10.1740.10">
    <property type="match status" value="1"/>
</dbReference>
<sequence>MVQEEKRKKNLADQTNEELLELYRKTGSLEVKQEIALRYLYIVKSIAVQMRNVYAGFSQVEDIVNEGVIMLMKAIDKYEADKNAKFETYVSKRIRGMIIDIARKQDWIPRTVRKSYRDIKEASAVFYSEHGREPEAEELSELLHMDIEKFRDIMGKASLFSVLSLDMVLEETKEQYRSIQIPSDKKEEQPEAHLMDKEFRHMLADGIRSLKENEQTVISLYYMEELNMKEIAGILHVSEPRISQIHAGAIRKLREYFTEKTKLEREGYHVSGVL</sequence>
<dbReference type="GO" id="GO:0003899">
    <property type="term" value="F:DNA-directed RNA polymerase activity"/>
    <property type="evidence" value="ECO:0007669"/>
    <property type="project" value="InterPro"/>
</dbReference>
<comment type="caution">
    <text evidence="6">The sequence shown here is derived from an EMBL/GenBank/DDBJ whole genome shotgun (WGS) entry which is preliminary data.</text>
</comment>
<dbReference type="eggNOG" id="COG1191">
    <property type="taxonomic scope" value="Bacteria"/>
</dbReference>
<dbReference type="InterPro" id="IPR007630">
    <property type="entry name" value="RNA_pol_sigma70_r4"/>
</dbReference>
<feature type="domain" description="RNA polymerase sigma-70" evidence="5">
    <location>
        <begin position="227"/>
        <end position="253"/>
    </location>
</feature>
<keyword evidence="2" id="KW-0731">Sigma factor</keyword>
<dbReference type="InterPro" id="IPR012845">
    <property type="entry name" value="RNA_pol_sigma_FliA_WhiG"/>
</dbReference>
<keyword evidence="4" id="KW-0804">Transcription</keyword>
<dbReference type="CDD" id="cd06171">
    <property type="entry name" value="Sigma70_r4"/>
    <property type="match status" value="1"/>
</dbReference>
<dbReference type="HOGENOM" id="CLU_014793_8_1_9"/>
<dbReference type="STRING" id="553973.CLOHYLEM_06052"/>